<dbReference type="GO" id="GO:0000155">
    <property type="term" value="F:phosphorelay sensor kinase activity"/>
    <property type="evidence" value="ECO:0007669"/>
    <property type="project" value="InterPro"/>
</dbReference>
<evidence type="ECO:0000256" key="9">
    <source>
        <dbReference type="ARBA" id="ARBA00022989"/>
    </source>
</evidence>
<protein>
    <recommendedName>
        <fullName evidence="3">histidine kinase</fullName>
        <ecNumber evidence="3">2.7.13.3</ecNumber>
    </recommendedName>
</protein>
<evidence type="ECO:0000256" key="4">
    <source>
        <dbReference type="ARBA" id="ARBA00022475"/>
    </source>
</evidence>
<accession>A0A1W1BAM2</accession>
<evidence type="ECO:0000256" key="7">
    <source>
        <dbReference type="ARBA" id="ARBA00022692"/>
    </source>
</evidence>
<dbReference type="SUPFAM" id="SSF47384">
    <property type="entry name" value="Homodimeric domain of signal transducing histidine kinase"/>
    <property type="match status" value="1"/>
</dbReference>
<feature type="domain" description="Histidine kinase" evidence="13">
    <location>
        <begin position="333"/>
        <end position="535"/>
    </location>
</feature>
<keyword evidence="5" id="KW-0597">Phosphoprotein</keyword>
<feature type="transmembrane region" description="Helical" evidence="12">
    <location>
        <begin position="12"/>
        <end position="30"/>
    </location>
</feature>
<dbReference type="SMART" id="SM01049">
    <property type="entry name" value="Cache_2"/>
    <property type="match status" value="1"/>
</dbReference>
<dbReference type="Gene3D" id="3.30.565.10">
    <property type="entry name" value="Histidine kinase-like ATPase, C-terminal domain"/>
    <property type="match status" value="1"/>
</dbReference>
<evidence type="ECO:0000256" key="6">
    <source>
        <dbReference type="ARBA" id="ARBA00022679"/>
    </source>
</evidence>
<dbReference type="AlphaFoldDB" id="A0A1W1BAM2"/>
<dbReference type="GO" id="GO:0005886">
    <property type="term" value="C:plasma membrane"/>
    <property type="evidence" value="ECO:0007669"/>
    <property type="project" value="UniProtKB-SubCell"/>
</dbReference>
<evidence type="ECO:0000256" key="8">
    <source>
        <dbReference type="ARBA" id="ARBA00022777"/>
    </source>
</evidence>
<keyword evidence="11" id="KW-0175">Coiled coil</keyword>
<dbReference type="Pfam" id="PF02518">
    <property type="entry name" value="HATPase_c"/>
    <property type="match status" value="1"/>
</dbReference>
<dbReference type="PANTHER" id="PTHR45528">
    <property type="entry name" value="SENSOR HISTIDINE KINASE CPXA"/>
    <property type="match status" value="1"/>
</dbReference>
<dbReference type="Gene3D" id="1.10.287.130">
    <property type="match status" value="1"/>
</dbReference>
<keyword evidence="9 12" id="KW-1133">Transmembrane helix</keyword>
<evidence type="ECO:0000256" key="2">
    <source>
        <dbReference type="ARBA" id="ARBA00004651"/>
    </source>
</evidence>
<gene>
    <name evidence="14" type="ORF">MNB_SV-6-1800</name>
</gene>
<evidence type="ECO:0000256" key="11">
    <source>
        <dbReference type="SAM" id="Coils"/>
    </source>
</evidence>
<evidence type="ECO:0000313" key="14">
    <source>
        <dbReference type="EMBL" id="SFV50542.1"/>
    </source>
</evidence>
<dbReference type="PANTHER" id="PTHR45528:SF10">
    <property type="entry name" value="METHYL-ACCEPTING CHEMOTAXIS PROTEIN"/>
    <property type="match status" value="1"/>
</dbReference>
<evidence type="ECO:0000256" key="5">
    <source>
        <dbReference type="ARBA" id="ARBA00022553"/>
    </source>
</evidence>
<keyword evidence="10 12" id="KW-0472">Membrane</keyword>
<evidence type="ECO:0000256" key="10">
    <source>
        <dbReference type="ARBA" id="ARBA00023136"/>
    </source>
</evidence>
<comment type="subcellular location">
    <subcellularLocation>
        <location evidence="2">Cell membrane</location>
        <topology evidence="2">Multi-pass membrane protein</topology>
    </subcellularLocation>
</comment>
<dbReference type="InterPro" id="IPR033480">
    <property type="entry name" value="sCache_2"/>
</dbReference>
<organism evidence="14">
    <name type="scientific">hydrothermal vent metagenome</name>
    <dbReference type="NCBI Taxonomy" id="652676"/>
    <lineage>
        <taxon>unclassified sequences</taxon>
        <taxon>metagenomes</taxon>
        <taxon>ecological metagenomes</taxon>
    </lineage>
</organism>
<evidence type="ECO:0000256" key="12">
    <source>
        <dbReference type="SAM" id="Phobius"/>
    </source>
</evidence>
<name>A0A1W1BAM2_9ZZZZ</name>
<dbReference type="EMBL" id="FPHC01000013">
    <property type="protein sequence ID" value="SFV50542.1"/>
    <property type="molecule type" value="Genomic_DNA"/>
</dbReference>
<sequence>MFPNKSITNIHIWGMLVMLLFIALFIALVIHEEYNDFDNEISNIKEKYIKRQKESIKFDTNRVLDFISHEYNNKHSAVDEDILKKQVINAIEHLYGRQDGTGYIFIYSNKGIKLSDPIQNEDIGKSMYDFRDSNGTQVIKELISASQKPDGGFVRYRWTKPTTGTLTPKVSYAKSFKPWGWMVGTGVYLDEVEKLIKAERLALKERLIKYLMIILSLAVILSGLGFILVTIVNNIISKEIDTFSQFFKKSSKSYTTIDADEIHLCEFKKMVKYINIMVKEIHQRKEKLKEMNLSLEKKVKEKTENIRKQNQLLEREKLYSDSLVKAQDSFIKHSIHEVNTPLAVIMTHIDIYKIKYGENRYLRKIEAASKMISNIYDDLSYMVKKDRLTYNKGWIDFSRFIYDRVEFFEEIAIGNQHKIITDIESGIGIYFNDMELQRVVDNNLSNAIKFAKKGSDIVVSLKKSDAVILKFTTNSKKITDTKKIFEPYHRESSIEIGFGLGLEIVGQICDKNSVLISVESSNDTTHFIYKFSPTKLTEKRKTEF</sequence>
<evidence type="ECO:0000259" key="13">
    <source>
        <dbReference type="PROSITE" id="PS50109"/>
    </source>
</evidence>
<keyword evidence="8" id="KW-0418">Kinase</keyword>
<dbReference type="SMART" id="SM00387">
    <property type="entry name" value="HATPase_c"/>
    <property type="match status" value="1"/>
</dbReference>
<keyword evidence="7 12" id="KW-0812">Transmembrane</keyword>
<evidence type="ECO:0000256" key="1">
    <source>
        <dbReference type="ARBA" id="ARBA00000085"/>
    </source>
</evidence>
<proteinExistence type="predicted"/>
<feature type="coiled-coil region" evidence="11">
    <location>
        <begin position="278"/>
        <end position="316"/>
    </location>
</feature>
<dbReference type="InterPro" id="IPR004010">
    <property type="entry name" value="Double_Cache_2"/>
</dbReference>
<dbReference type="Gene3D" id="3.30.450.20">
    <property type="entry name" value="PAS domain"/>
    <property type="match status" value="1"/>
</dbReference>
<dbReference type="SUPFAM" id="SSF55874">
    <property type="entry name" value="ATPase domain of HSP90 chaperone/DNA topoisomerase II/histidine kinase"/>
    <property type="match status" value="1"/>
</dbReference>
<dbReference type="InterPro" id="IPR036097">
    <property type="entry name" value="HisK_dim/P_sf"/>
</dbReference>
<dbReference type="CDD" id="cd00082">
    <property type="entry name" value="HisKA"/>
    <property type="match status" value="1"/>
</dbReference>
<dbReference type="InterPro" id="IPR036890">
    <property type="entry name" value="HATPase_C_sf"/>
</dbReference>
<dbReference type="EC" id="2.7.13.3" evidence="3"/>
<comment type="catalytic activity">
    <reaction evidence="1">
        <text>ATP + protein L-histidine = ADP + protein N-phospho-L-histidine.</text>
        <dbReference type="EC" id="2.7.13.3"/>
    </reaction>
</comment>
<feature type="transmembrane region" description="Helical" evidence="12">
    <location>
        <begin position="210"/>
        <end position="232"/>
    </location>
</feature>
<keyword evidence="4" id="KW-1003">Cell membrane</keyword>
<dbReference type="InterPro" id="IPR050398">
    <property type="entry name" value="HssS/ArlS-like"/>
</dbReference>
<dbReference type="InterPro" id="IPR003661">
    <property type="entry name" value="HisK_dim/P_dom"/>
</dbReference>
<dbReference type="InterPro" id="IPR003594">
    <property type="entry name" value="HATPase_dom"/>
</dbReference>
<dbReference type="InterPro" id="IPR005467">
    <property type="entry name" value="His_kinase_dom"/>
</dbReference>
<dbReference type="PROSITE" id="PS50109">
    <property type="entry name" value="HIS_KIN"/>
    <property type="match status" value="1"/>
</dbReference>
<reference evidence="14" key="1">
    <citation type="submission" date="2016-10" db="EMBL/GenBank/DDBJ databases">
        <authorList>
            <person name="de Groot N.N."/>
        </authorList>
    </citation>
    <scope>NUCLEOTIDE SEQUENCE</scope>
</reference>
<keyword evidence="6" id="KW-0808">Transferase</keyword>
<dbReference type="Pfam" id="PF08269">
    <property type="entry name" value="dCache_2"/>
    <property type="match status" value="1"/>
</dbReference>
<evidence type="ECO:0000256" key="3">
    <source>
        <dbReference type="ARBA" id="ARBA00012438"/>
    </source>
</evidence>
<dbReference type="SMART" id="SM00388">
    <property type="entry name" value="HisKA"/>
    <property type="match status" value="1"/>
</dbReference>